<comment type="caution">
    <text evidence="4">The sequence shown here is derived from an EMBL/GenBank/DDBJ whole genome shotgun (WGS) entry which is preliminary data.</text>
</comment>
<dbReference type="PANTHER" id="PTHR11422">
    <property type="entry name" value="T-CELL SURFACE GLYCOPROTEIN CD4"/>
    <property type="match status" value="1"/>
</dbReference>
<organism evidence="4 5">
    <name type="scientific">Scyliorhinus torazame</name>
    <name type="common">Cloudy catshark</name>
    <name type="synonym">Catulus torazame</name>
    <dbReference type="NCBI Taxonomy" id="75743"/>
    <lineage>
        <taxon>Eukaryota</taxon>
        <taxon>Metazoa</taxon>
        <taxon>Chordata</taxon>
        <taxon>Craniata</taxon>
        <taxon>Vertebrata</taxon>
        <taxon>Chondrichthyes</taxon>
        <taxon>Elasmobranchii</taxon>
        <taxon>Galeomorphii</taxon>
        <taxon>Galeoidea</taxon>
        <taxon>Carcharhiniformes</taxon>
        <taxon>Scyliorhinidae</taxon>
        <taxon>Scyliorhinus</taxon>
    </lineage>
</organism>
<dbReference type="OMA" id="LVWINND"/>
<evidence type="ECO:0000313" key="4">
    <source>
        <dbReference type="EMBL" id="GCB79554.1"/>
    </source>
</evidence>
<dbReference type="InterPro" id="IPR007110">
    <property type="entry name" value="Ig-like_dom"/>
</dbReference>
<keyword evidence="2" id="KW-1133">Transmembrane helix</keyword>
<dbReference type="EMBL" id="BFAA01012024">
    <property type="protein sequence ID" value="GCB79554.1"/>
    <property type="molecule type" value="Genomic_DNA"/>
</dbReference>
<dbReference type="InterPro" id="IPR003599">
    <property type="entry name" value="Ig_sub"/>
</dbReference>
<keyword evidence="2" id="KW-0812">Transmembrane</keyword>
<protein>
    <recommendedName>
        <fullName evidence="3">Ig-like domain-containing protein</fullName>
    </recommendedName>
</protein>
<evidence type="ECO:0000313" key="5">
    <source>
        <dbReference type="Proteomes" id="UP000288216"/>
    </source>
</evidence>
<dbReference type="InterPro" id="IPR013151">
    <property type="entry name" value="Immunoglobulin_dom"/>
</dbReference>
<gene>
    <name evidence="4" type="ORF">scyTo_0017909</name>
</gene>
<accession>A0A401Q2I5</accession>
<dbReference type="AlphaFoldDB" id="A0A401Q2I5"/>
<dbReference type="Pfam" id="PF00047">
    <property type="entry name" value="ig"/>
    <property type="match status" value="2"/>
</dbReference>
<reference evidence="4 5" key="1">
    <citation type="journal article" date="2018" name="Nat. Ecol. Evol.">
        <title>Shark genomes provide insights into elasmobranch evolution and the origin of vertebrates.</title>
        <authorList>
            <person name="Hara Y"/>
            <person name="Yamaguchi K"/>
            <person name="Onimaru K"/>
            <person name="Kadota M"/>
            <person name="Koyanagi M"/>
            <person name="Keeley SD"/>
            <person name="Tatsumi K"/>
            <person name="Tanaka K"/>
            <person name="Motone F"/>
            <person name="Kageyama Y"/>
            <person name="Nozu R"/>
            <person name="Adachi N"/>
            <person name="Nishimura O"/>
            <person name="Nakagawa R"/>
            <person name="Tanegashima C"/>
            <person name="Kiyatake I"/>
            <person name="Matsumoto R"/>
            <person name="Murakumo K"/>
            <person name="Nishida K"/>
            <person name="Terakita A"/>
            <person name="Kuratani S"/>
            <person name="Sato K"/>
            <person name="Hyodo S Kuraku.S."/>
        </authorList>
    </citation>
    <scope>NUCLEOTIDE SEQUENCE [LARGE SCALE GENOMIC DNA]</scope>
</reference>
<name>A0A401Q2I5_SCYTO</name>
<evidence type="ECO:0000259" key="3">
    <source>
        <dbReference type="PROSITE" id="PS50835"/>
    </source>
</evidence>
<proteinExistence type="predicted"/>
<dbReference type="PROSITE" id="PS50835">
    <property type="entry name" value="IG_LIKE"/>
    <property type="match status" value="2"/>
</dbReference>
<dbReference type="SMART" id="SM00409">
    <property type="entry name" value="IG"/>
    <property type="match status" value="3"/>
</dbReference>
<evidence type="ECO:0000256" key="1">
    <source>
        <dbReference type="ARBA" id="ARBA00023319"/>
    </source>
</evidence>
<evidence type="ECO:0000256" key="2">
    <source>
        <dbReference type="SAM" id="Phobius"/>
    </source>
</evidence>
<dbReference type="Gene3D" id="2.60.40.10">
    <property type="entry name" value="Immunoglobulins"/>
    <property type="match status" value="3"/>
</dbReference>
<dbReference type="InterPro" id="IPR013783">
    <property type="entry name" value="Ig-like_fold"/>
</dbReference>
<keyword evidence="5" id="KW-1185">Reference proteome</keyword>
<dbReference type="SUPFAM" id="SSF48726">
    <property type="entry name" value="Immunoglobulin"/>
    <property type="match status" value="3"/>
</dbReference>
<dbReference type="OrthoDB" id="9937043at2759"/>
<keyword evidence="1" id="KW-0393">Immunoglobulin domain</keyword>
<feature type="domain" description="Ig-like" evidence="3">
    <location>
        <begin position="115"/>
        <end position="216"/>
    </location>
</feature>
<dbReference type="Proteomes" id="UP000288216">
    <property type="component" value="Unassembled WGS sequence"/>
</dbReference>
<sequence length="489" mass="56232">MFSFFVFLLPPSFTERNPNHHYFVAKRGAASLKGPDNPGDGSFLWEWKPHSGQEIQQMVTFQKKYWRSWNAEWSEYFIKNKLYQWIDRDRDTINLRIENPTFKFSGLFTLFQTQPSKKLLKQHEIFGVQVESSPQWPPLGSDVTLSCTISRLSDTVSLHWKQRDSSQLNRRKTDQIRINNTVYLTVKHVPGEDARLYVCEVKENGFITLTVKVDFSISQYLHNIKYTLYRSSTNHSELDLICGVISEYNKTKWTWSSRYFQKQEKEIASTYKSQPINVKRADFGDRLVPTETNANGTNFRVRIVPVLFEDAGVYTCSLGTSKMVTITLITVKVTAEPSDAVSEGDTVNLTCSVSDVTESMTLAWISSDGKTVVEKTLNGQNGEEKSLRLIIQKAERGSRNWTCVLFHQRTPKIFIPHYLKVNMRARTFPDIWIITVSGYLFVKLGFAVGLIFSLKRMDRMSKTGNSHKMTGNEEAVQLKTLNSDIDLRS</sequence>
<dbReference type="InterPro" id="IPR036179">
    <property type="entry name" value="Ig-like_dom_sf"/>
</dbReference>
<feature type="domain" description="Ig-like" evidence="3">
    <location>
        <begin position="329"/>
        <end position="414"/>
    </location>
</feature>
<dbReference type="CDD" id="cd00096">
    <property type="entry name" value="Ig"/>
    <property type="match status" value="1"/>
</dbReference>
<dbReference type="PANTHER" id="PTHR11422:SF10">
    <property type="entry name" value="IG-LIKE DOMAIN-CONTAINING PROTEIN"/>
    <property type="match status" value="1"/>
</dbReference>
<keyword evidence="2" id="KW-0472">Membrane</keyword>
<feature type="transmembrane region" description="Helical" evidence="2">
    <location>
        <begin position="431"/>
        <end position="452"/>
    </location>
</feature>